<evidence type="ECO:0000259" key="4">
    <source>
        <dbReference type="Pfam" id="PF13472"/>
    </source>
</evidence>
<dbReference type="Proteomes" id="UP000037755">
    <property type="component" value="Unassembled WGS sequence"/>
</dbReference>
<comment type="caution">
    <text evidence="6">The sequence shown here is derived from an EMBL/GenBank/DDBJ whole genome shotgun (WGS) entry which is preliminary data.</text>
</comment>
<dbReference type="Gene3D" id="2.60.120.430">
    <property type="entry name" value="Galactose-binding lectin"/>
    <property type="match status" value="1"/>
</dbReference>
<evidence type="ECO:0000313" key="6">
    <source>
        <dbReference type="EMBL" id="KOS05635.1"/>
    </source>
</evidence>
<keyword evidence="2" id="KW-0378">Hydrolase</keyword>
<gene>
    <name evidence="6" type="ORF">AM493_06000</name>
</gene>
<keyword evidence="7" id="KW-1185">Reference proteome</keyword>
<dbReference type="InterPro" id="IPR049033">
    <property type="entry name" value="AGA-YXIM_GBD"/>
</dbReference>
<dbReference type="SUPFAM" id="SSF52266">
    <property type="entry name" value="SGNH hydrolase"/>
    <property type="match status" value="1"/>
</dbReference>
<accession>A0A0M8M9Y4</accession>
<evidence type="ECO:0000256" key="1">
    <source>
        <dbReference type="ARBA" id="ARBA00008668"/>
    </source>
</evidence>
<dbReference type="Pfam" id="PF13472">
    <property type="entry name" value="Lipase_GDSL_2"/>
    <property type="match status" value="1"/>
</dbReference>
<dbReference type="InterPro" id="IPR013830">
    <property type="entry name" value="SGNH_hydro"/>
</dbReference>
<name>A0A0M8M9Y4_9FLAO</name>
<evidence type="ECO:0000256" key="2">
    <source>
        <dbReference type="ARBA" id="ARBA00022801"/>
    </source>
</evidence>
<dbReference type="OrthoDB" id="9807041at2"/>
<organism evidence="6 7">
    <name type="scientific">Flavobacterium akiainvivens</name>
    <dbReference type="NCBI Taxonomy" id="1202724"/>
    <lineage>
        <taxon>Bacteria</taxon>
        <taxon>Pseudomonadati</taxon>
        <taxon>Bacteroidota</taxon>
        <taxon>Flavobacteriia</taxon>
        <taxon>Flavobacteriales</taxon>
        <taxon>Flavobacteriaceae</taxon>
        <taxon>Flavobacterium</taxon>
    </lineage>
</organism>
<dbReference type="Gene3D" id="3.40.50.1110">
    <property type="entry name" value="SGNH hydrolase"/>
    <property type="match status" value="1"/>
</dbReference>
<dbReference type="EMBL" id="LIYD01000005">
    <property type="protein sequence ID" value="KOS05635.1"/>
    <property type="molecule type" value="Genomic_DNA"/>
</dbReference>
<dbReference type="PANTHER" id="PTHR43695:SF1">
    <property type="entry name" value="RHAMNOGALACTURONAN ACETYLESTERASE"/>
    <property type="match status" value="1"/>
</dbReference>
<dbReference type="GO" id="GO:0016788">
    <property type="term" value="F:hydrolase activity, acting on ester bonds"/>
    <property type="evidence" value="ECO:0007669"/>
    <property type="project" value="UniProtKB-ARBA"/>
</dbReference>
<comment type="similarity">
    <text evidence="1">Belongs to the 'GDSL' lipolytic enzyme family.</text>
</comment>
<dbReference type="InterPro" id="IPR036514">
    <property type="entry name" value="SGNH_hydro_sf"/>
</dbReference>
<proteinExistence type="inferred from homology"/>
<reference evidence="6 7" key="1">
    <citation type="submission" date="2015-08" db="EMBL/GenBank/DDBJ databases">
        <title>Whole genome sequence of Flavobacterium akiainvivens IK-1T, from decaying Wikstroemia oahuensis, an endemic Hawaiian shrub.</title>
        <authorList>
            <person name="Wan X."/>
            <person name="Hou S."/>
            <person name="Saito J."/>
            <person name="Donachie S."/>
        </authorList>
    </citation>
    <scope>NUCLEOTIDE SEQUENCE [LARGE SCALE GENOMIC DNA]</scope>
    <source>
        <strain evidence="6 7">IK-1</strain>
    </source>
</reference>
<dbReference type="InterPro" id="IPR037459">
    <property type="entry name" value="RhgT-like"/>
</dbReference>
<dbReference type="PATRIC" id="fig|1202724.3.peg.1243"/>
<dbReference type="Pfam" id="PF21254">
    <property type="entry name" value="AGA-YXIM_GBD"/>
    <property type="match status" value="1"/>
</dbReference>
<evidence type="ECO:0000313" key="7">
    <source>
        <dbReference type="Proteomes" id="UP000037755"/>
    </source>
</evidence>
<evidence type="ECO:0000259" key="5">
    <source>
        <dbReference type="Pfam" id="PF21254"/>
    </source>
</evidence>
<protein>
    <submittedName>
        <fullName evidence="6">Rhamnogalacturonan acetylesterase</fullName>
    </submittedName>
</protein>
<dbReference type="SUPFAM" id="SSF49785">
    <property type="entry name" value="Galactose-binding domain-like"/>
    <property type="match status" value="1"/>
</dbReference>
<dbReference type="RefSeq" id="WP_054406840.1">
    <property type="nucleotide sequence ID" value="NZ_FOYA01000003.1"/>
</dbReference>
<sequence>MKPFYIIAALLTGFLGYSQIDSYKFDFGSGRAPKGYLNVTPQTIYSEQTGYGFEPGTMVEAVTHEDKNVTSDFITGKQPFYFSVRLPEGNYDVKIILGDIRGTSATTVRAESRRLMLENVKTTWGNITEQTFTVHLRDSLIREKGKVADQVRLKKNENRNFHWDNVLTLEFNDSLPKICAIEITPNKKATTIFLAGDSTVCDQPGEPYASWGQMFPVFLVPGKVALANYAESGETLKAFENEKRLAKIWSMAKPGDYLFIEFTHNDQKDGPNHLDANTTFKDKVKEWIAEAKKRGMVPVLVTSTHRRKFDAEGHIENTLLDYPEALRQTAKETGVALIDLNAFSKTFYEALGVEDSKKSLVHYPANTYPNQPKALEDNTHFNPYGAYQLAGYVMENIRAQKLPLAKFIKKEVPVFNPAKPTPPATFYWPQSGAKNSRKPDGN</sequence>
<dbReference type="PANTHER" id="PTHR43695">
    <property type="entry name" value="PUTATIVE (AFU_ORTHOLOGUE AFUA_2G17250)-RELATED"/>
    <property type="match status" value="1"/>
</dbReference>
<dbReference type="AlphaFoldDB" id="A0A0M8M9Y4"/>
<dbReference type="CDD" id="cd01821">
    <property type="entry name" value="Rhamnogalacturan_acetylesterase_like"/>
    <property type="match status" value="1"/>
</dbReference>
<feature type="domain" description="SGNH hydrolase-type esterase" evidence="4">
    <location>
        <begin position="196"/>
        <end position="360"/>
    </location>
</feature>
<feature type="region of interest" description="Disordered" evidence="3">
    <location>
        <begin position="423"/>
        <end position="442"/>
    </location>
</feature>
<dbReference type="STRING" id="1202724.AM493_06000"/>
<evidence type="ECO:0000256" key="3">
    <source>
        <dbReference type="SAM" id="MobiDB-lite"/>
    </source>
</evidence>
<dbReference type="InterPro" id="IPR008979">
    <property type="entry name" value="Galactose-bd-like_sf"/>
</dbReference>
<feature type="domain" description="Beta-agarase/YXIM esterase-like galactose-binding" evidence="5">
    <location>
        <begin position="23"/>
        <end position="136"/>
    </location>
</feature>